<feature type="compositionally biased region" description="Low complexity" evidence="3">
    <location>
        <begin position="1"/>
        <end position="21"/>
    </location>
</feature>
<dbReference type="Pfam" id="PF04295">
    <property type="entry name" value="GD_AH_second"/>
    <property type="match status" value="1"/>
</dbReference>
<name>A0ABT0J0S7_9MICO</name>
<evidence type="ECO:0000256" key="3">
    <source>
        <dbReference type="SAM" id="MobiDB-lite"/>
    </source>
</evidence>
<dbReference type="PANTHER" id="PTHR30536">
    <property type="entry name" value="ALTRONATE/GALACTARATE DEHYDRATASE"/>
    <property type="match status" value="1"/>
</dbReference>
<protein>
    <submittedName>
        <fullName evidence="5">Altronate dehydratase family protein</fullName>
    </submittedName>
</protein>
<accession>A0ABT0J0S7</accession>
<feature type="region of interest" description="Disordered" evidence="3">
    <location>
        <begin position="1"/>
        <end position="27"/>
    </location>
</feature>
<dbReference type="CDD" id="cd11613">
    <property type="entry name" value="SAF_AH_GD"/>
    <property type="match status" value="1"/>
</dbReference>
<feature type="region of interest" description="Disordered" evidence="3">
    <location>
        <begin position="53"/>
        <end position="72"/>
    </location>
</feature>
<dbReference type="PANTHER" id="PTHR30536:SF5">
    <property type="entry name" value="ALTRONATE DEHYDRATASE"/>
    <property type="match status" value="1"/>
</dbReference>
<evidence type="ECO:0000313" key="5">
    <source>
        <dbReference type="EMBL" id="MCK9793102.1"/>
    </source>
</evidence>
<dbReference type="Pfam" id="PF20629">
    <property type="entry name" value="GD_AH_C"/>
    <property type="match status" value="1"/>
</dbReference>
<keyword evidence="6" id="KW-1185">Reference proteome</keyword>
<comment type="caution">
    <text evidence="5">The sequence shown here is derived from an EMBL/GenBank/DDBJ whole genome shotgun (WGS) entry which is preliminary data.</text>
</comment>
<dbReference type="Proteomes" id="UP001651050">
    <property type="component" value="Unassembled WGS sequence"/>
</dbReference>
<dbReference type="Gene3D" id="2.30.130.110">
    <property type="match status" value="1"/>
</dbReference>
<dbReference type="InterPro" id="IPR007392">
    <property type="entry name" value="GD_AH_second"/>
</dbReference>
<dbReference type="InterPro" id="IPR052172">
    <property type="entry name" value="UxaA_altronate/galactarate_dh"/>
</dbReference>
<dbReference type="Pfam" id="PF08666">
    <property type="entry name" value="SAF"/>
    <property type="match status" value="1"/>
</dbReference>
<proteinExistence type="inferred from homology"/>
<evidence type="ECO:0000313" key="6">
    <source>
        <dbReference type="Proteomes" id="UP001651050"/>
    </source>
</evidence>
<dbReference type="EMBL" id="JALQCY010000002">
    <property type="protein sequence ID" value="MCK9793102.1"/>
    <property type="molecule type" value="Genomic_DNA"/>
</dbReference>
<organism evidence="5 6">
    <name type="scientific">Isoptericola peretonis</name>
    <dbReference type="NCBI Taxonomy" id="2918523"/>
    <lineage>
        <taxon>Bacteria</taxon>
        <taxon>Bacillati</taxon>
        <taxon>Actinomycetota</taxon>
        <taxon>Actinomycetes</taxon>
        <taxon>Micrococcales</taxon>
        <taxon>Promicromonosporaceae</taxon>
        <taxon>Isoptericola</taxon>
    </lineage>
</organism>
<reference evidence="5 6" key="1">
    <citation type="submission" date="2022-02" db="EMBL/GenBank/DDBJ databases">
        <title>The car tank lid bacteriome: a reservoir of bacteria with potential in bioremediation of fuel.</title>
        <authorList>
            <person name="Vidal-Verdu A."/>
            <person name="Gomez-Martinez D."/>
            <person name="Latorre-Perez A."/>
            <person name="Pereto J."/>
            <person name="Porcar M."/>
        </authorList>
    </citation>
    <scope>NUCLEOTIDE SEQUENCE [LARGE SCALE GENOMIC DNA]</scope>
    <source>
        <strain evidence="5 6">4D.3</strain>
    </source>
</reference>
<evidence type="ECO:0000256" key="1">
    <source>
        <dbReference type="ARBA" id="ARBA00010986"/>
    </source>
</evidence>
<evidence type="ECO:0000256" key="2">
    <source>
        <dbReference type="ARBA" id="ARBA00023239"/>
    </source>
</evidence>
<keyword evidence="2" id="KW-0456">Lyase</keyword>
<dbReference type="InterPro" id="IPR048332">
    <property type="entry name" value="GD_AH_C"/>
</dbReference>
<dbReference type="InterPro" id="IPR013974">
    <property type="entry name" value="SAF"/>
</dbReference>
<feature type="domain" description="SAF" evidence="4">
    <location>
        <begin position="44"/>
        <end position="116"/>
    </location>
</feature>
<dbReference type="InterPro" id="IPR044144">
    <property type="entry name" value="SAF_UxaA/GarD"/>
</dbReference>
<dbReference type="SMART" id="SM00858">
    <property type="entry name" value="SAF"/>
    <property type="match status" value="1"/>
</dbReference>
<comment type="similarity">
    <text evidence="1">Belongs to the UxaA family.</text>
</comment>
<dbReference type="RefSeq" id="WP_416342969.1">
    <property type="nucleotide sequence ID" value="NZ_JALQCY010000002.1"/>
</dbReference>
<evidence type="ECO:0000259" key="4">
    <source>
        <dbReference type="SMART" id="SM00858"/>
    </source>
</evidence>
<sequence>MSTAPHHPLLPLATAPSAPGTPAEPPLPRVVDLADVALLLRPADDVAVTTRQVPSGTTVRLPDGSEATTRSTLPRGHKLAVRPVATGVEVRKYGQSIGRAKRDVAPGDHVHTHNLGMDDGAREYEFGTARTPLPAPERRRTFQGYRRSDGRWGTRNYVGILTSVNCSASTARMIADQFRGPVLDAYPHVDGVVALTHDTGCGLVPTSEGAQVTLRTLRGYASHVNMAGLLVVGLGCEMLPAASVLDGLELREGLPVRTLTIQDTGGIRATVRAGVAAITEMLPEIDALRREEAPASELVLGLNCGGSDGFSGITANPALGHASDLLVAQGGTSILAETPEVFGAEHLLLRRAVSEAVGRRLLDRIDWWQGYAAAGGGTLDNNPSPGNKAGGLTTILEKSLGAVAKAGTADLVAVHEYAEPVTERGMTFMDTPGYDPVSVTGIVAGGANVVVFTTGRGSVLGCKPAPSIKVATNSDTYRRMREDMDLDAGRIVETGLSVEEVGDELFEKILAVASGEQTVSEELDLGSDEFVPWQLGAVT</sequence>
<gene>
    <name evidence="5" type="ORF">M1843_04995</name>
</gene>